<protein>
    <submittedName>
        <fullName evidence="1">Uncharacterized protein</fullName>
    </submittedName>
</protein>
<organism evidence="1 2">
    <name type="scientific">Achlya hypogyna</name>
    <name type="common">Oomycete</name>
    <name type="synonym">Protoachlya hypogyna</name>
    <dbReference type="NCBI Taxonomy" id="1202772"/>
    <lineage>
        <taxon>Eukaryota</taxon>
        <taxon>Sar</taxon>
        <taxon>Stramenopiles</taxon>
        <taxon>Oomycota</taxon>
        <taxon>Saprolegniomycetes</taxon>
        <taxon>Saprolegniales</taxon>
        <taxon>Achlyaceae</taxon>
        <taxon>Achlya</taxon>
    </lineage>
</organism>
<evidence type="ECO:0000313" key="2">
    <source>
        <dbReference type="Proteomes" id="UP000243579"/>
    </source>
</evidence>
<accession>A0A1V9Y5A5</accession>
<dbReference type="EMBL" id="JNBR01002866">
    <property type="protein sequence ID" value="OQR80858.1"/>
    <property type="molecule type" value="Genomic_DNA"/>
</dbReference>
<dbReference type="AlphaFoldDB" id="A0A1V9Y5A5"/>
<evidence type="ECO:0000313" key="1">
    <source>
        <dbReference type="EMBL" id="OQR80858.1"/>
    </source>
</evidence>
<dbReference type="OrthoDB" id="74230at2759"/>
<reference evidence="1 2" key="1">
    <citation type="journal article" date="2014" name="Genome Biol. Evol.">
        <title>The secreted proteins of Achlya hypogyna and Thraustotheca clavata identify the ancestral oomycete secretome and reveal gene acquisitions by horizontal gene transfer.</title>
        <authorList>
            <person name="Misner I."/>
            <person name="Blouin N."/>
            <person name="Leonard G."/>
            <person name="Richards T.A."/>
            <person name="Lane C.E."/>
        </authorList>
    </citation>
    <scope>NUCLEOTIDE SEQUENCE [LARGE SCALE GENOMIC DNA]</scope>
    <source>
        <strain evidence="1 2">ATCC 48635</strain>
    </source>
</reference>
<keyword evidence="2" id="KW-1185">Reference proteome</keyword>
<name>A0A1V9Y5A5_ACHHY</name>
<comment type="caution">
    <text evidence="1">The sequence shown here is derived from an EMBL/GenBank/DDBJ whole genome shotgun (WGS) entry which is preliminary data.</text>
</comment>
<sequence>MLCFHDSCDDAAIVAKAGVAVHPKNLEQLHALVKRSINAAPVVPLPACYAHARLSHSLVGGKRVAFVPSQVRRARARRRARPIATIAEDPSAAVPPGRFQTSAPVLAVPGLGCYI</sequence>
<dbReference type="Proteomes" id="UP000243579">
    <property type="component" value="Unassembled WGS sequence"/>
</dbReference>
<gene>
    <name evidence="1" type="ORF">ACHHYP_17122</name>
</gene>
<proteinExistence type="predicted"/>